<keyword evidence="2" id="KW-1185">Reference proteome</keyword>
<reference evidence="1" key="2">
    <citation type="submission" date="2023-05" db="EMBL/GenBank/DDBJ databases">
        <authorList>
            <consortium name="Lawrence Berkeley National Laboratory"/>
            <person name="Steindorff A."/>
            <person name="Hensen N."/>
            <person name="Bonometti L."/>
            <person name="Westerberg I."/>
            <person name="Brannstrom I.O."/>
            <person name="Guillou S."/>
            <person name="Cros-Aarteil S."/>
            <person name="Calhoun S."/>
            <person name="Haridas S."/>
            <person name="Kuo A."/>
            <person name="Mondo S."/>
            <person name="Pangilinan J."/>
            <person name="Riley R."/>
            <person name="Labutti K."/>
            <person name="Andreopoulos B."/>
            <person name="Lipzen A."/>
            <person name="Chen C."/>
            <person name="Yanf M."/>
            <person name="Daum C."/>
            <person name="Ng V."/>
            <person name="Clum A."/>
            <person name="Ohm R."/>
            <person name="Martin F."/>
            <person name="Silar P."/>
            <person name="Natvig D."/>
            <person name="Lalanne C."/>
            <person name="Gautier V."/>
            <person name="Ament-Velasquez S.L."/>
            <person name="Kruys A."/>
            <person name="Hutchinson M.I."/>
            <person name="Powell A.J."/>
            <person name="Barry K."/>
            <person name="Miller A.N."/>
            <person name="Grigoriev I.V."/>
            <person name="Debuchy R."/>
            <person name="Gladieux P."/>
            <person name="Thoren M.H."/>
            <person name="Johannesson H."/>
        </authorList>
    </citation>
    <scope>NUCLEOTIDE SEQUENCE</scope>
    <source>
        <strain evidence="1">CBS 990.96</strain>
    </source>
</reference>
<sequence>MATPNTAQIITSSAAGALSEAEITRRWSSLTWEIKQWVHRHEKSASITSSDQQTSSLTLQAIIWRTLIQHLLSTASNPHGKISWDVNSGIVKDQSNKAQFFSKVNPSWVTSSTSVTLDNTMTMIPFNPNKTQIDQKITQLRTLTRDEINIRTDDKLAIRGLDDIFRKAVQFQIDLALQSAWWYCEYPVADTHGKIQFDSETMITTNQEVKVGKGKTVVLVVSPAFIRRGDAEGKDGNAIKVIEKGMVVCGKPGGTKVTMVVRKRAVMPGGFSLWEGGQKSDDDEENFEGNKVDELPKRRFTSWLDWLF</sequence>
<comment type="caution">
    <text evidence="1">The sequence shown here is derived from an EMBL/GenBank/DDBJ whole genome shotgun (WGS) entry which is preliminary data.</text>
</comment>
<accession>A0AAN7BNR4</accession>
<gene>
    <name evidence="1" type="ORF">QBC38DRAFT_528153</name>
</gene>
<dbReference type="AlphaFoldDB" id="A0AAN7BNR4"/>
<dbReference type="Proteomes" id="UP001301958">
    <property type="component" value="Unassembled WGS sequence"/>
</dbReference>
<name>A0AAN7BNR4_9PEZI</name>
<evidence type="ECO:0000313" key="1">
    <source>
        <dbReference type="EMBL" id="KAK4226707.1"/>
    </source>
</evidence>
<proteinExistence type="predicted"/>
<organism evidence="1 2">
    <name type="scientific">Podospora fimiseda</name>
    <dbReference type="NCBI Taxonomy" id="252190"/>
    <lineage>
        <taxon>Eukaryota</taxon>
        <taxon>Fungi</taxon>
        <taxon>Dikarya</taxon>
        <taxon>Ascomycota</taxon>
        <taxon>Pezizomycotina</taxon>
        <taxon>Sordariomycetes</taxon>
        <taxon>Sordariomycetidae</taxon>
        <taxon>Sordariales</taxon>
        <taxon>Podosporaceae</taxon>
        <taxon>Podospora</taxon>
    </lineage>
</organism>
<reference evidence="1" key="1">
    <citation type="journal article" date="2023" name="Mol. Phylogenet. Evol.">
        <title>Genome-scale phylogeny and comparative genomics of the fungal order Sordariales.</title>
        <authorList>
            <person name="Hensen N."/>
            <person name="Bonometti L."/>
            <person name="Westerberg I."/>
            <person name="Brannstrom I.O."/>
            <person name="Guillou S."/>
            <person name="Cros-Aarteil S."/>
            <person name="Calhoun S."/>
            <person name="Haridas S."/>
            <person name="Kuo A."/>
            <person name="Mondo S."/>
            <person name="Pangilinan J."/>
            <person name="Riley R."/>
            <person name="LaButti K."/>
            <person name="Andreopoulos B."/>
            <person name="Lipzen A."/>
            <person name="Chen C."/>
            <person name="Yan M."/>
            <person name="Daum C."/>
            <person name="Ng V."/>
            <person name="Clum A."/>
            <person name="Steindorff A."/>
            <person name="Ohm R.A."/>
            <person name="Martin F."/>
            <person name="Silar P."/>
            <person name="Natvig D.O."/>
            <person name="Lalanne C."/>
            <person name="Gautier V."/>
            <person name="Ament-Velasquez S.L."/>
            <person name="Kruys A."/>
            <person name="Hutchinson M.I."/>
            <person name="Powell A.J."/>
            <person name="Barry K."/>
            <person name="Miller A.N."/>
            <person name="Grigoriev I.V."/>
            <person name="Debuchy R."/>
            <person name="Gladieux P."/>
            <person name="Hiltunen Thoren M."/>
            <person name="Johannesson H."/>
        </authorList>
    </citation>
    <scope>NUCLEOTIDE SEQUENCE</scope>
    <source>
        <strain evidence="1">CBS 990.96</strain>
    </source>
</reference>
<evidence type="ECO:0000313" key="2">
    <source>
        <dbReference type="Proteomes" id="UP001301958"/>
    </source>
</evidence>
<dbReference type="EMBL" id="MU865343">
    <property type="protein sequence ID" value="KAK4226707.1"/>
    <property type="molecule type" value="Genomic_DNA"/>
</dbReference>
<protein>
    <submittedName>
        <fullName evidence="1">Uncharacterized protein</fullName>
    </submittedName>
</protein>